<feature type="chain" id="PRO_5031159074" evidence="5">
    <location>
        <begin position="22"/>
        <end position="290"/>
    </location>
</feature>
<feature type="signal peptide" evidence="5">
    <location>
        <begin position="1"/>
        <end position="21"/>
    </location>
</feature>
<name>A0A7S3AW88_9EUKA</name>
<dbReference type="SUPFAM" id="SSF52317">
    <property type="entry name" value="Class I glutamine amidotransferase-like"/>
    <property type="match status" value="1"/>
</dbReference>
<dbReference type="InterPro" id="IPR029062">
    <property type="entry name" value="Class_I_gatase-like"/>
</dbReference>
<evidence type="ECO:0000256" key="5">
    <source>
        <dbReference type="SAM" id="SignalP"/>
    </source>
</evidence>
<gene>
    <name evidence="6" type="ORF">HERI1096_LOCUS15996</name>
</gene>
<dbReference type="GO" id="GO:0008236">
    <property type="term" value="F:serine-type peptidase activity"/>
    <property type="evidence" value="ECO:0007669"/>
    <property type="project" value="UniProtKB-KW"/>
</dbReference>
<sequence>MRRLMPTRVCMILLLVSLACALGNNGHGLGGVILTTRGIESDRLPQFQQILRDAAAGEQLSIALVVTASRAPCSSAKDWLTSGGSSAPDTSAENGSASACSAQQEKVAESLRVLSALGARVDVVDAASDTIHEMKEKLRTAHCIYVLGGNTFYLWHHMRASGLDELIRQRVREGTLYVGCSAGSIVAGQSISTAFWKGWDDPAVVKADWSQPHAVRALGLVDASVFPHYASTWAGLVARRKGELDHTLITLEEEHGMYVSGVRMHGETASLLSRDQQHAAAHIPTIHSGQ</sequence>
<accession>A0A7S3AW88</accession>
<keyword evidence="3" id="KW-0378">Hydrolase</keyword>
<evidence type="ECO:0000313" key="6">
    <source>
        <dbReference type="EMBL" id="CAE0115311.1"/>
    </source>
</evidence>
<keyword evidence="5" id="KW-0732">Signal</keyword>
<dbReference type="PANTHER" id="PTHR20842:SF0">
    <property type="entry name" value="ALPHA-ASPARTYL DIPEPTIDASE"/>
    <property type="match status" value="1"/>
</dbReference>
<dbReference type="CDD" id="cd03129">
    <property type="entry name" value="GAT1_Peptidase_E_like"/>
    <property type="match status" value="1"/>
</dbReference>
<proteinExistence type="inferred from homology"/>
<dbReference type="PROSITE" id="PS51257">
    <property type="entry name" value="PROKAR_LIPOPROTEIN"/>
    <property type="match status" value="1"/>
</dbReference>
<evidence type="ECO:0000256" key="3">
    <source>
        <dbReference type="ARBA" id="ARBA00022801"/>
    </source>
</evidence>
<keyword evidence="2" id="KW-0645">Protease</keyword>
<reference evidence="6" key="1">
    <citation type="submission" date="2021-01" db="EMBL/GenBank/DDBJ databases">
        <authorList>
            <person name="Corre E."/>
            <person name="Pelletier E."/>
            <person name="Niang G."/>
            <person name="Scheremetjew M."/>
            <person name="Finn R."/>
            <person name="Kale V."/>
            <person name="Holt S."/>
            <person name="Cochrane G."/>
            <person name="Meng A."/>
            <person name="Brown T."/>
            <person name="Cohen L."/>
        </authorList>
    </citation>
    <scope>NUCLEOTIDE SEQUENCE</scope>
    <source>
        <strain evidence="6">CCMP281</strain>
    </source>
</reference>
<evidence type="ECO:0000256" key="2">
    <source>
        <dbReference type="ARBA" id="ARBA00022670"/>
    </source>
</evidence>
<keyword evidence="4" id="KW-0720">Serine protease</keyword>
<dbReference type="Pfam" id="PF03575">
    <property type="entry name" value="Peptidase_S51"/>
    <property type="match status" value="1"/>
</dbReference>
<dbReference type="EMBL" id="HBHX01028640">
    <property type="protein sequence ID" value="CAE0115311.1"/>
    <property type="molecule type" value="Transcribed_RNA"/>
</dbReference>
<dbReference type="AlphaFoldDB" id="A0A7S3AW88"/>
<comment type="similarity">
    <text evidence="1">Belongs to the peptidase S51 family.</text>
</comment>
<evidence type="ECO:0000256" key="4">
    <source>
        <dbReference type="ARBA" id="ARBA00022825"/>
    </source>
</evidence>
<dbReference type="InterPro" id="IPR005320">
    <property type="entry name" value="Peptidase_S51"/>
</dbReference>
<dbReference type="Gene3D" id="3.40.50.880">
    <property type="match status" value="1"/>
</dbReference>
<dbReference type="PANTHER" id="PTHR20842">
    <property type="entry name" value="PROTEASE S51 ALPHA-ASPARTYL DIPEPTIDASE"/>
    <property type="match status" value="1"/>
</dbReference>
<dbReference type="GO" id="GO:0006508">
    <property type="term" value="P:proteolysis"/>
    <property type="evidence" value="ECO:0007669"/>
    <property type="project" value="UniProtKB-KW"/>
</dbReference>
<evidence type="ECO:0000256" key="1">
    <source>
        <dbReference type="ARBA" id="ARBA00006534"/>
    </source>
</evidence>
<protein>
    <submittedName>
        <fullName evidence="6">Uncharacterized protein</fullName>
    </submittedName>
</protein>
<organism evidence="6">
    <name type="scientific">Haptolina ericina</name>
    <dbReference type="NCBI Taxonomy" id="156174"/>
    <lineage>
        <taxon>Eukaryota</taxon>
        <taxon>Haptista</taxon>
        <taxon>Haptophyta</taxon>
        <taxon>Prymnesiophyceae</taxon>
        <taxon>Prymnesiales</taxon>
        <taxon>Prymnesiaceae</taxon>
        <taxon>Haptolina</taxon>
    </lineage>
</organism>